<proteinExistence type="predicted"/>
<accession>A0A9X2LKV6</accession>
<sequence length="47" mass="5062">MRRVILRPGVAAGTRGLMTSEGSQSVTIKADWLDRRLAFAFALLGDG</sequence>
<dbReference type="RefSeq" id="WP_168092029.1">
    <property type="nucleotide sequence ID" value="NZ_JAATER010000051.1"/>
</dbReference>
<comment type="caution">
    <text evidence="1">The sequence shown here is derived from an EMBL/GenBank/DDBJ whole genome shotgun (WGS) entry which is preliminary data.</text>
</comment>
<organism evidence="1 2">
    <name type="scientific">Streptomyces telluris</name>
    <dbReference type="NCBI Taxonomy" id="2720021"/>
    <lineage>
        <taxon>Bacteria</taxon>
        <taxon>Bacillati</taxon>
        <taxon>Actinomycetota</taxon>
        <taxon>Actinomycetes</taxon>
        <taxon>Kitasatosporales</taxon>
        <taxon>Streptomycetaceae</taxon>
        <taxon>Streptomyces</taxon>
    </lineage>
</organism>
<evidence type="ECO:0000313" key="2">
    <source>
        <dbReference type="Proteomes" id="UP001142374"/>
    </source>
</evidence>
<protein>
    <submittedName>
        <fullName evidence="1">Uncharacterized protein</fullName>
    </submittedName>
</protein>
<dbReference type="Proteomes" id="UP001142374">
    <property type="component" value="Unassembled WGS sequence"/>
</dbReference>
<dbReference type="EMBL" id="JANIID010000015">
    <property type="protein sequence ID" value="MCQ8771620.1"/>
    <property type="molecule type" value="Genomic_DNA"/>
</dbReference>
<name>A0A9X2LKV6_9ACTN</name>
<reference evidence="1" key="1">
    <citation type="submission" date="2022-06" db="EMBL/GenBank/DDBJ databases">
        <title>WGS of actinobacteria.</title>
        <authorList>
            <person name="Thawai C."/>
        </authorList>
    </citation>
    <scope>NUCLEOTIDE SEQUENCE</scope>
    <source>
        <strain evidence="1">AA8</strain>
    </source>
</reference>
<evidence type="ECO:0000313" key="1">
    <source>
        <dbReference type="EMBL" id="MCQ8771620.1"/>
    </source>
</evidence>
<keyword evidence="2" id="KW-1185">Reference proteome</keyword>
<gene>
    <name evidence="1" type="ORF">NQU55_17885</name>
</gene>
<dbReference type="AlphaFoldDB" id="A0A9X2LKV6"/>